<keyword evidence="3" id="KW-1185">Reference proteome</keyword>
<name>A0ABP6Q7J5_9ACTN</name>
<dbReference type="InterPro" id="IPR050583">
    <property type="entry name" value="Mycobacterial_A85_antigen"/>
</dbReference>
<dbReference type="InterPro" id="IPR000801">
    <property type="entry name" value="Esterase-like"/>
</dbReference>
<feature type="signal peptide" evidence="1">
    <location>
        <begin position="1"/>
        <end position="20"/>
    </location>
</feature>
<dbReference type="PANTHER" id="PTHR48098">
    <property type="entry name" value="ENTEROCHELIN ESTERASE-RELATED"/>
    <property type="match status" value="1"/>
</dbReference>
<organism evidence="2 3">
    <name type="scientific">Actinocorallia longicatena</name>
    <dbReference type="NCBI Taxonomy" id="111803"/>
    <lineage>
        <taxon>Bacteria</taxon>
        <taxon>Bacillati</taxon>
        <taxon>Actinomycetota</taxon>
        <taxon>Actinomycetes</taxon>
        <taxon>Streptosporangiales</taxon>
        <taxon>Thermomonosporaceae</taxon>
        <taxon>Actinocorallia</taxon>
    </lineage>
</organism>
<accession>A0ABP6Q7J5</accession>
<dbReference type="InterPro" id="IPR029058">
    <property type="entry name" value="AB_hydrolase_fold"/>
</dbReference>
<sequence length="341" mass="36850">MVAVLAAALLALTFASPVRADPGPPVLADGFGLTQVAGAQTGTATNFVISVTTAQVSGEHPIKIILPSDYFTDTAKRYPVLYFLHGSPDFPQNQLYSALTGTDEMITVIPDGGRRGWYSNWLKQNTPAGAQNWETFHIDQVIPFIDANLRTIPTKQKRAVAGISMGGFGAVRYAERHPDLFSQVATLSGDVDFSVASMDLRLSVVASLTDAAGVLCASSSDPDLCHQQDLYKPAVDSDALYGTPYPFLNADWRWNEASPGTHAAQLAGMGIYIYTGNNDFLEFWVEGANKHFKDALNAAQVPYYYVGYGDGSSWGCDGGHNAGCWDKDLHDLIPRLEQAFA</sequence>
<evidence type="ECO:0008006" key="4">
    <source>
        <dbReference type="Google" id="ProtNLM"/>
    </source>
</evidence>
<dbReference type="PANTHER" id="PTHR48098:SF1">
    <property type="entry name" value="DIACYLGLYCEROL ACYLTRANSFERASE_MYCOLYLTRANSFERASE AG85A"/>
    <property type="match status" value="1"/>
</dbReference>
<dbReference type="Pfam" id="PF00756">
    <property type="entry name" value="Esterase"/>
    <property type="match status" value="1"/>
</dbReference>
<dbReference type="Gene3D" id="3.40.50.1820">
    <property type="entry name" value="alpha/beta hydrolase"/>
    <property type="match status" value="1"/>
</dbReference>
<evidence type="ECO:0000313" key="3">
    <source>
        <dbReference type="Proteomes" id="UP001501237"/>
    </source>
</evidence>
<keyword evidence="1" id="KW-0732">Signal</keyword>
<feature type="chain" id="PRO_5045981673" description="S-formylglutathione hydrolase FrmB" evidence="1">
    <location>
        <begin position="21"/>
        <end position="341"/>
    </location>
</feature>
<gene>
    <name evidence="2" type="ORF">GCM10010468_27010</name>
</gene>
<dbReference type="SUPFAM" id="SSF53474">
    <property type="entry name" value="alpha/beta-Hydrolases"/>
    <property type="match status" value="1"/>
</dbReference>
<protein>
    <recommendedName>
        <fullName evidence="4">S-formylglutathione hydrolase FrmB</fullName>
    </recommendedName>
</protein>
<evidence type="ECO:0000256" key="1">
    <source>
        <dbReference type="SAM" id="SignalP"/>
    </source>
</evidence>
<dbReference type="EMBL" id="BAAAUV010000006">
    <property type="protein sequence ID" value="GAA3209565.1"/>
    <property type="molecule type" value="Genomic_DNA"/>
</dbReference>
<comment type="caution">
    <text evidence="2">The sequence shown here is derived from an EMBL/GenBank/DDBJ whole genome shotgun (WGS) entry which is preliminary data.</text>
</comment>
<evidence type="ECO:0000313" key="2">
    <source>
        <dbReference type="EMBL" id="GAA3209565.1"/>
    </source>
</evidence>
<reference evidence="3" key="1">
    <citation type="journal article" date="2019" name="Int. J. Syst. Evol. Microbiol.">
        <title>The Global Catalogue of Microorganisms (GCM) 10K type strain sequencing project: providing services to taxonomists for standard genome sequencing and annotation.</title>
        <authorList>
            <consortium name="The Broad Institute Genomics Platform"/>
            <consortium name="The Broad Institute Genome Sequencing Center for Infectious Disease"/>
            <person name="Wu L."/>
            <person name="Ma J."/>
        </authorList>
    </citation>
    <scope>NUCLEOTIDE SEQUENCE [LARGE SCALE GENOMIC DNA]</scope>
    <source>
        <strain evidence="3">JCM 9377</strain>
    </source>
</reference>
<dbReference type="Proteomes" id="UP001501237">
    <property type="component" value="Unassembled WGS sequence"/>
</dbReference>
<proteinExistence type="predicted"/>